<protein>
    <submittedName>
        <fullName evidence="1">Uncharacterized protein</fullName>
    </submittedName>
</protein>
<evidence type="ECO:0000313" key="2">
    <source>
        <dbReference type="Proteomes" id="UP000291259"/>
    </source>
</evidence>
<dbReference type="OrthoDB" id="4989960at2"/>
<organism evidence="1 2">
    <name type="scientific">Agromyces protaetiae</name>
    <dbReference type="NCBI Taxonomy" id="2509455"/>
    <lineage>
        <taxon>Bacteria</taxon>
        <taxon>Bacillati</taxon>
        <taxon>Actinomycetota</taxon>
        <taxon>Actinomycetes</taxon>
        <taxon>Micrococcales</taxon>
        <taxon>Microbacteriaceae</taxon>
        <taxon>Agromyces</taxon>
    </lineage>
</organism>
<keyword evidence="2" id="KW-1185">Reference proteome</keyword>
<reference evidence="1 2" key="1">
    <citation type="submission" date="2019-01" db="EMBL/GenBank/DDBJ databases">
        <title>Genome sequencing of strain FW100M-8.</title>
        <authorList>
            <person name="Heo J."/>
            <person name="Kim S.-J."/>
            <person name="Kim J.-S."/>
            <person name="Hong S.-B."/>
            <person name="Kwon S.-W."/>
        </authorList>
    </citation>
    <scope>NUCLEOTIDE SEQUENCE [LARGE SCALE GENOMIC DNA]</scope>
    <source>
        <strain evidence="1 2">FW100M-8</strain>
    </source>
</reference>
<evidence type="ECO:0000313" key="1">
    <source>
        <dbReference type="EMBL" id="QAY72581.1"/>
    </source>
</evidence>
<dbReference type="Proteomes" id="UP000291259">
    <property type="component" value="Chromosome"/>
</dbReference>
<name>A0A4V0YGW0_9MICO</name>
<sequence length="105" mass="11903">MNDDKIWYSIGSAWLGHGFPDDNLPLLRRVTNSIAIDHYVKRPGRNYVEAVRKDGGKPLKIYYGYTTGFASEQDVLDSAGDVHRWPTSKTGRSWGITHPVNNIRD</sequence>
<proteinExistence type="predicted"/>
<dbReference type="EMBL" id="CP035491">
    <property type="protein sequence ID" value="QAY72581.1"/>
    <property type="molecule type" value="Genomic_DNA"/>
</dbReference>
<dbReference type="KEGG" id="agf:ET445_03690"/>
<dbReference type="RefSeq" id="WP_129188947.1">
    <property type="nucleotide sequence ID" value="NZ_CP035491.1"/>
</dbReference>
<dbReference type="AlphaFoldDB" id="A0A4V0YGW0"/>
<gene>
    <name evidence="1" type="ORF">ET445_03690</name>
</gene>
<accession>A0A4V0YGW0</accession>